<accession>A0A0G1IN96</accession>
<name>A0A0G1IN96_9BACT</name>
<evidence type="ECO:0000259" key="1">
    <source>
        <dbReference type="Pfam" id="PF00984"/>
    </source>
</evidence>
<evidence type="ECO:0000259" key="2">
    <source>
        <dbReference type="Pfam" id="PF13649"/>
    </source>
</evidence>
<feature type="domain" description="Methyltransferase" evidence="2">
    <location>
        <begin position="392"/>
        <end position="486"/>
    </location>
</feature>
<dbReference type="SUPFAM" id="SSF51735">
    <property type="entry name" value="NAD(P)-binding Rossmann-fold domains"/>
    <property type="match status" value="1"/>
</dbReference>
<feature type="domain" description="UDP-glucose/GDP-mannose dehydrogenase dimerisation" evidence="1">
    <location>
        <begin position="177"/>
        <end position="260"/>
    </location>
</feature>
<dbReference type="InterPro" id="IPR041698">
    <property type="entry name" value="Methyltransf_25"/>
</dbReference>
<dbReference type="SUPFAM" id="SSF53335">
    <property type="entry name" value="S-adenosyl-L-methionine-dependent methyltransferases"/>
    <property type="match status" value="1"/>
</dbReference>
<dbReference type="PANTHER" id="PTHR43750">
    <property type="entry name" value="UDP-GLUCOSE 6-DEHYDROGENASE TUAD"/>
    <property type="match status" value="1"/>
</dbReference>
<dbReference type="Pfam" id="PF13649">
    <property type="entry name" value="Methyltransf_25"/>
    <property type="match status" value="1"/>
</dbReference>
<keyword evidence="3" id="KW-0489">Methyltransferase</keyword>
<organism evidence="3 4">
    <name type="scientific">Candidatus Giovannonibacteria bacterium GW2011_GWA1_44_25</name>
    <dbReference type="NCBI Taxonomy" id="1618645"/>
    <lineage>
        <taxon>Bacteria</taxon>
        <taxon>Candidatus Giovannoniibacteriota</taxon>
    </lineage>
</organism>
<dbReference type="CDD" id="cd02440">
    <property type="entry name" value="AdoMet_MTases"/>
    <property type="match status" value="1"/>
</dbReference>
<dbReference type="InterPro" id="IPR008927">
    <property type="entry name" value="6-PGluconate_DH-like_C_sf"/>
</dbReference>
<dbReference type="GO" id="GO:0016616">
    <property type="term" value="F:oxidoreductase activity, acting on the CH-OH group of donors, NAD or NADP as acceptor"/>
    <property type="evidence" value="ECO:0007669"/>
    <property type="project" value="InterPro"/>
</dbReference>
<reference evidence="3 4" key="1">
    <citation type="journal article" date="2015" name="Nature">
        <title>rRNA introns, odd ribosomes, and small enigmatic genomes across a large radiation of phyla.</title>
        <authorList>
            <person name="Brown C.T."/>
            <person name="Hug L.A."/>
            <person name="Thomas B.C."/>
            <person name="Sharon I."/>
            <person name="Castelle C.J."/>
            <person name="Singh A."/>
            <person name="Wilkins M.J."/>
            <person name="Williams K.H."/>
            <person name="Banfield J.F."/>
        </authorList>
    </citation>
    <scope>NUCLEOTIDE SEQUENCE [LARGE SCALE GENOMIC DNA]</scope>
</reference>
<dbReference type="InterPro" id="IPR036291">
    <property type="entry name" value="NAD(P)-bd_dom_sf"/>
</dbReference>
<proteinExistence type="predicted"/>
<dbReference type="PANTHER" id="PTHR43750:SF1">
    <property type="entry name" value="GDP-MANNOSE 6-DEHYDROGENASE"/>
    <property type="match status" value="1"/>
</dbReference>
<gene>
    <name evidence="3" type="ORF">UW53_C0001G0068</name>
</gene>
<dbReference type="GO" id="GO:0032259">
    <property type="term" value="P:methylation"/>
    <property type="evidence" value="ECO:0007669"/>
    <property type="project" value="UniProtKB-KW"/>
</dbReference>
<dbReference type="GO" id="GO:0008168">
    <property type="term" value="F:methyltransferase activity"/>
    <property type="evidence" value="ECO:0007669"/>
    <property type="project" value="UniProtKB-KW"/>
</dbReference>
<keyword evidence="3" id="KW-0808">Transferase</keyword>
<dbReference type="AlphaFoldDB" id="A0A0G1IN96"/>
<dbReference type="Gene3D" id="1.10.1040.10">
    <property type="entry name" value="N-(1-d-carboxylethyl)-l-norvaline Dehydrogenase, domain 2"/>
    <property type="match status" value="1"/>
</dbReference>
<dbReference type="Pfam" id="PF00984">
    <property type="entry name" value="UDPG_MGDP_dh"/>
    <property type="match status" value="1"/>
</dbReference>
<sequence>MALAAVADKEKIVVVGYGWVGQANALALTHIGYAVFYYDIAPPVLRYADKYSEIYQKIKPLGDILECDGPETWYIVAVGDRVGADGSQDISLIKKALESLKTAKGKVILRSTVVPQRLGALRFDFYVPEFLHEIHAVEECLNPFYFVLGKKNPALREPGFIDVWRLRARKIFTGTPEEASYIKYLSNIWNAARIAFINELGDLVNNEEILNFVFEKKNYLKYGKAFGGHCLPKDLLAFYTAHAVDGCNAGILRAVYASNDFHKTKAPAYGSLPEWFSSWEEERQALGGMRTGAFLWNKLNSLSSVQAARKRFRFLTRAVSKIIPDRSLEEVREIWNGLARKNARYYANTKTPSGRDVNEFELKETGLADYQKYVSEDLLLSPVLAKGAGASVLEIGCGLGRMTEFFPRHFTKVAAVDISDVMVESARKRLAETKNINLKVSDGKTVPCPDNHFNFVFSYQTLQHIPTHEILAEKFKEIYRTMKPSGVAKLHLRTGRGLYKWHWAYGVSLTPAEAKQLAETAGFKFIKHEIEDPKSLWIWLLKQ</sequence>
<dbReference type="SUPFAM" id="SSF48179">
    <property type="entry name" value="6-phosphogluconate dehydrogenase C-terminal domain-like"/>
    <property type="match status" value="1"/>
</dbReference>
<dbReference type="GO" id="GO:0051287">
    <property type="term" value="F:NAD binding"/>
    <property type="evidence" value="ECO:0007669"/>
    <property type="project" value="InterPro"/>
</dbReference>
<dbReference type="EMBL" id="LCIR01000001">
    <property type="protein sequence ID" value="KKT60418.1"/>
    <property type="molecule type" value="Genomic_DNA"/>
</dbReference>
<dbReference type="Proteomes" id="UP000034087">
    <property type="component" value="Unassembled WGS sequence"/>
</dbReference>
<dbReference type="InterPro" id="IPR029063">
    <property type="entry name" value="SAM-dependent_MTases_sf"/>
</dbReference>
<protein>
    <submittedName>
        <fullName evidence="3">Methyltransferase type 12</fullName>
    </submittedName>
</protein>
<dbReference type="InterPro" id="IPR014026">
    <property type="entry name" value="UDP-Glc/GDP-Man_DH_dimer"/>
</dbReference>
<dbReference type="InterPro" id="IPR013328">
    <property type="entry name" value="6PGD_dom2"/>
</dbReference>
<dbReference type="Gene3D" id="3.40.50.150">
    <property type="entry name" value="Vaccinia Virus protein VP39"/>
    <property type="match status" value="1"/>
</dbReference>
<evidence type="ECO:0000313" key="3">
    <source>
        <dbReference type="EMBL" id="KKT60418.1"/>
    </source>
</evidence>
<comment type="caution">
    <text evidence="3">The sequence shown here is derived from an EMBL/GenBank/DDBJ whole genome shotgun (WGS) entry which is preliminary data.</text>
</comment>
<evidence type="ECO:0000313" key="4">
    <source>
        <dbReference type="Proteomes" id="UP000034087"/>
    </source>
</evidence>
<dbReference type="Gene3D" id="3.40.50.720">
    <property type="entry name" value="NAD(P)-binding Rossmann-like Domain"/>
    <property type="match status" value="1"/>
</dbReference>